<dbReference type="AlphaFoldDB" id="A0A1D1UT92"/>
<feature type="signal peptide" evidence="2">
    <location>
        <begin position="1"/>
        <end position="23"/>
    </location>
</feature>
<gene>
    <name evidence="3" type="primary">RvY_03933-1</name>
    <name evidence="3" type="synonym">RvY_03933.1</name>
    <name evidence="3" type="ORF">RvY_03933</name>
</gene>
<dbReference type="Proteomes" id="UP000186922">
    <property type="component" value="Unassembled WGS sequence"/>
</dbReference>
<keyword evidence="2" id="KW-0732">Signal</keyword>
<evidence type="ECO:0000313" key="3">
    <source>
        <dbReference type="EMBL" id="GAU91730.1"/>
    </source>
</evidence>
<feature type="chain" id="PRO_5008897592" evidence="2">
    <location>
        <begin position="24"/>
        <end position="163"/>
    </location>
</feature>
<evidence type="ECO:0000256" key="1">
    <source>
        <dbReference type="SAM" id="MobiDB-lite"/>
    </source>
</evidence>
<accession>A0A1D1UT92</accession>
<reference evidence="3 4" key="1">
    <citation type="journal article" date="2016" name="Nat. Commun.">
        <title>Extremotolerant tardigrade genome and improved radiotolerance of human cultured cells by tardigrade-unique protein.</title>
        <authorList>
            <person name="Hashimoto T."/>
            <person name="Horikawa D.D."/>
            <person name="Saito Y."/>
            <person name="Kuwahara H."/>
            <person name="Kozuka-Hata H."/>
            <person name="Shin-I T."/>
            <person name="Minakuchi Y."/>
            <person name="Ohishi K."/>
            <person name="Motoyama A."/>
            <person name="Aizu T."/>
            <person name="Enomoto A."/>
            <person name="Kondo K."/>
            <person name="Tanaka S."/>
            <person name="Hara Y."/>
            <person name="Koshikawa S."/>
            <person name="Sagara H."/>
            <person name="Miura T."/>
            <person name="Yokobori S."/>
            <person name="Miyagawa K."/>
            <person name="Suzuki Y."/>
            <person name="Kubo T."/>
            <person name="Oyama M."/>
            <person name="Kohara Y."/>
            <person name="Fujiyama A."/>
            <person name="Arakawa K."/>
            <person name="Katayama T."/>
            <person name="Toyoda A."/>
            <person name="Kunieda T."/>
        </authorList>
    </citation>
    <scope>NUCLEOTIDE SEQUENCE [LARGE SCALE GENOMIC DNA]</scope>
    <source>
        <strain evidence="3 4">YOKOZUNA-1</strain>
    </source>
</reference>
<sequence>MKTLSIAFLATYFLVFRTGFVDGLSRAGPSDHRSTAPRGLSFNGGLLEPTKTPDAGDLTITANQLDEPTVPRSIDHEADYTEADSQMDKRSMAVKPMKRVTGMMGFRRSTKAAWYLGKRSAAVMTPPTVVGVRSINPHSLKSARWLGPVLYFFRSGTVNRSRL</sequence>
<evidence type="ECO:0000256" key="2">
    <source>
        <dbReference type="SAM" id="SignalP"/>
    </source>
</evidence>
<proteinExistence type="predicted"/>
<feature type="region of interest" description="Disordered" evidence="1">
    <location>
        <begin position="27"/>
        <end position="56"/>
    </location>
</feature>
<protein>
    <submittedName>
        <fullName evidence="3">Uncharacterized protein</fullName>
    </submittedName>
</protein>
<organism evidence="3 4">
    <name type="scientific">Ramazzottius varieornatus</name>
    <name type="common">Water bear</name>
    <name type="synonym">Tardigrade</name>
    <dbReference type="NCBI Taxonomy" id="947166"/>
    <lineage>
        <taxon>Eukaryota</taxon>
        <taxon>Metazoa</taxon>
        <taxon>Ecdysozoa</taxon>
        <taxon>Tardigrada</taxon>
        <taxon>Eutardigrada</taxon>
        <taxon>Parachela</taxon>
        <taxon>Hypsibioidea</taxon>
        <taxon>Ramazzottiidae</taxon>
        <taxon>Ramazzottius</taxon>
    </lineage>
</organism>
<comment type="caution">
    <text evidence="3">The sequence shown here is derived from an EMBL/GenBank/DDBJ whole genome shotgun (WGS) entry which is preliminary data.</text>
</comment>
<dbReference type="EMBL" id="BDGG01000002">
    <property type="protein sequence ID" value="GAU91730.1"/>
    <property type="molecule type" value="Genomic_DNA"/>
</dbReference>
<keyword evidence="4" id="KW-1185">Reference proteome</keyword>
<name>A0A1D1UT92_RAMVA</name>
<evidence type="ECO:0000313" key="4">
    <source>
        <dbReference type="Proteomes" id="UP000186922"/>
    </source>
</evidence>